<dbReference type="EMBL" id="BRYA01000125">
    <property type="protein sequence ID" value="GMI40353.1"/>
    <property type="molecule type" value="Genomic_DNA"/>
</dbReference>
<feature type="region of interest" description="Disordered" evidence="3">
    <location>
        <begin position="914"/>
        <end position="976"/>
    </location>
</feature>
<feature type="region of interest" description="Disordered" evidence="3">
    <location>
        <begin position="1"/>
        <end position="24"/>
    </location>
</feature>
<evidence type="ECO:0000256" key="1">
    <source>
        <dbReference type="PROSITE-ProRule" id="PRU00339"/>
    </source>
</evidence>
<feature type="compositionally biased region" description="Basic and acidic residues" evidence="3">
    <location>
        <begin position="4496"/>
        <end position="4507"/>
    </location>
</feature>
<evidence type="ECO:0000313" key="5">
    <source>
        <dbReference type="EMBL" id="GMI40353.1"/>
    </source>
</evidence>
<name>A0A9W7L9P6_9STRA</name>
<feature type="compositionally biased region" description="Acidic residues" evidence="3">
    <location>
        <begin position="2419"/>
        <end position="2430"/>
    </location>
</feature>
<dbReference type="PROSITE" id="PS50222">
    <property type="entry name" value="EF_HAND_2"/>
    <property type="match status" value="1"/>
</dbReference>
<dbReference type="PANTHER" id="PTHR37031">
    <property type="entry name" value="METALLOPHOSPHATASE BINDING DOMAIN PROTEIN"/>
    <property type="match status" value="1"/>
</dbReference>
<organism evidence="5 6">
    <name type="scientific">Triparma columacea</name>
    <dbReference type="NCBI Taxonomy" id="722753"/>
    <lineage>
        <taxon>Eukaryota</taxon>
        <taxon>Sar</taxon>
        <taxon>Stramenopiles</taxon>
        <taxon>Ochrophyta</taxon>
        <taxon>Bolidophyceae</taxon>
        <taxon>Parmales</taxon>
        <taxon>Triparmaceae</taxon>
        <taxon>Triparma</taxon>
    </lineage>
</organism>
<evidence type="ECO:0000259" key="4">
    <source>
        <dbReference type="PROSITE" id="PS50222"/>
    </source>
</evidence>
<dbReference type="PROSITE" id="PS50005">
    <property type="entry name" value="TPR"/>
    <property type="match status" value="1"/>
</dbReference>
<dbReference type="SUPFAM" id="SSF48452">
    <property type="entry name" value="TPR-like"/>
    <property type="match status" value="1"/>
</dbReference>
<feature type="region of interest" description="Disordered" evidence="3">
    <location>
        <begin position="3018"/>
        <end position="3049"/>
    </location>
</feature>
<evidence type="ECO:0000256" key="3">
    <source>
        <dbReference type="SAM" id="MobiDB-lite"/>
    </source>
</evidence>
<dbReference type="PANTHER" id="PTHR37031:SF2">
    <property type="entry name" value="PHOD-LIKE PHOSPHATASE METALLOPHOSPHATASE DOMAIN-CONTAINING PROTEIN"/>
    <property type="match status" value="1"/>
</dbReference>
<feature type="domain" description="EF-hand" evidence="4">
    <location>
        <begin position="317"/>
        <end position="352"/>
    </location>
</feature>
<feature type="compositionally biased region" description="Basic and acidic residues" evidence="3">
    <location>
        <begin position="3018"/>
        <end position="3044"/>
    </location>
</feature>
<dbReference type="InterPro" id="IPR002048">
    <property type="entry name" value="EF_hand_dom"/>
</dbReference>
<feature type="compositionally biased region" description="Basic and acidic residues" evidence="3">
    <location>
        <begin position="2445"/>
        <end position="2472"/>
    </location>
</feature>
<sequence length="4540" mass="502122">METAGHHRESHTRDSPYSHSSGVQGEKPDLLSCFDLLISLNKSWDVHKVRTSLNQYKYNTIIDANNFGLTFDKFCDIFKVPLYDPVLSKYISEPGYRALLGPDAISFVENYFKKNRGEKPLNEEDGRGVEDKKEDPPPHVDPLLLNPLIDPSTNIPSPTSNPQSAPDPESTAPDPPASILNRPPSPPRATKPASLNPEMYRHANRPALCQAATFAYEEALSQRLSASKYSSLDSPSSLPAVPGSPQTLASESTAVYESPSHPKSAFYIASISKAAKLFALFAKRAPISGQLTVGIPPTRRVDVFEIFALLATVCKGTIEAKARLLFDVFDVDKTHDMSEDELSLLIVSVNSALAKLRLVDFIGADEVDYAVSLAFMDGHGRTRQHFGPVEFQIWARTHETPLGMLAPLSLLARLQKVIEIIKVRTKKMASLINFDNSSDKVLSRFFTRVLRGNRHIHATLGPIVGKVTRGGCSVLLEVNGTVESLLIVMKSGLPKSKNVIHRQKVMLIGNIPSLVKVPEGVLEQGCEYKLVFSGFGQLDGGSPTVIVITPPFDSIISVVSPSLTNERIEEDMFSRMKGSNLIIRLDDNPVHAPDVIEICLTKLEAELGTIDFDVEDEGDTWTEEILDSLDMTYAESIRSVYRSSMKRGSWELTKNIPVLVFGTNDPWLGFSPIVARNEYPKASAFISGILEIVRREYIESLWGERSILAALGANLQDDDQDHLLTLQGGGEGGLEDGDSMFPPEDSVIGKSSGGIDLGTTKILCLEAPTPDAIIREFDLMKDEIDAKTGRKKERTFDGRINFSEHQWRKIRRVLMLSSPGGGAGSATGSQESSFGFEGGGDFGDHKNVIFVVQFPLLYDPSKGELEDSFVDSGGGGGGLSTIISVGESGDGSNSLDAGFSLESLLSDAIDGSLKDEATGGEVEGEDGSVADENSMLSAASGNSSPSRRRRQVGSTLDEREESSMASSKIEEGSEGERFPLIDAIPVPISKGFVLQPLPPQLTAQASEGDEGGGFGRDDPPWIGGDGDEANKEVKGGKADEKEDEGEKKKYAKEEKDGGKPLSPDSAQGRELMLNFASPLSPESPKDNVAIMVDGKEIGKVRESVVTGSLLQDLLEDEAKEKDKEKMEVEVEGLGFSLQGILHAEADEVVLEANSNEVYDAAMHDVEKVWPDRRPNLLFSLAKSQFISGEVAQALGSLKKCAEIAEQHKDATNNKSAVDTWAYKTLLANLANSLQRGSDSLNYQIDAPVEDVIDSYFPEDEEDEEDEDDGTVDSTLLSLLQGEAATTKKKEGDGDSMSFRAFPLPSHIRKRPRWKQMKVAVMAHAFETSLEQLYESGDSDCVLIQNVGKLAFNLANVWGGVGQRRLYRFASILLQKAFADQHFEQPGVDKRSMLGALAASHFLSWSCQGVAAEKEHLGYSRVAYDTMMGEKGKSAPTAEHFFGYADTLCCLGKKEEAAKTLTQMLQLQYGGDKIRAKAEQRLATIYHRLFHFDEANKHFLAALELYKNNPATFAGGLVSREMVGMMGGIMMLSSSRGGPVAEELKAVEILKENFDRSVRDAGRARLKLVGIVGNAGGKSWDHSKGKEGFQRWWKDARGVLALAQAFEASGDFVFAAHLKEMTTTLDLEKWSGVFMTPAELRDLGLTLLDKVIDKVEEKVEKEERAEREKMERISKGLVKAGYMLSDDDLAIFLAMVSKFLRDGGGGRSVTIVCKGSGKGAEFGFTTQVMDSRDETGADGETVSFKQVCVGRCGDIDFWGAEGARKLPKKLSGTCGFKGRFKFKHELADKCQSFALLKEGSVKDVGLMAPDGRKEEDVARCEAIEGGLVCSVKLEEPPKLVLGPIIGKVTSTSAIIMLEIDGAGCPVKIVANSVLIGHTVVVEEDFVKGGCPTSLLLTGLKSNCVYTVCVEGPGVPGGGGEVLGRFSTMPLNPCAVKFAVVNGNRISSKEDEGARDGGIGASSSGPGAGSGVKPNLWDWVARDLDRDMSPTAPDFILHLGAQVDVKQAYDQSRLLLERFRKANPKPAELPSDVYEKMRNLFRQAYRVSWGKVPNVKKVLSGVSNIMVCGISDVMGTIIRQSQLEFDPEIAAIGLQVAREYQMKLLDVEVVIGCEDEVENIAELTSTKKDNLISSLGHFHRFGRVGVLCIDTLSSNLFASGRNVALPLISAGQLQWLTRVIGESEEEEDAHRDYIFKREQNIAVEAMKARRMTKDDSDLKEAEEYGAEYGGKVGPKMHSLVVSCEQPVVWYRNEDAKKFVSDPRRVGNGSAIVIKNSFSYHVEDSGKLLSLLFAWKQKYPGRDVLIVCGSCDMGSFNTEITDVTTGLKIRQMAVSGVTTPPKFSFDCELEGSVGSRFEYVHTPLVGGGNNNKGDDEGGGKGLFERMKEMRMEHRMEMSALELEHEIAMVKRLERMEMIANGEIEDNEEGDDGEGREGGMGGDDGEGGDVSRPKTPQEKRKERDEAEEKERSLQREKELQIAAQALTSGGDMFEAMEKIAGSRPNTRDGRMSAGTGSRPGTRGSGGRSRPGTSGSQRARTPKEIERDELEGPLREDRVWETIRRVELYKRKREMGYLAVSCAADTEQPSFWQQFVTSGVSNLDVTVGPVIGEVSQSGAKVLLEVSGSLKVRCFAQKIHDKDFFDYEEMEDLAAMQFKVEEMKLRIAQQEDYEMDSDPIVIADCEKVVNDLSVKIKSLADKLMRVKTVVRTVQCEANKPCVFDFEEGSLESGSKYWLSFEPFGYLEGSFTTLPERASTLSISCISGLGKFEGLLPACTPAAYETWKGILGDSRGGGGIRFDKVKVASKAATSYNKFGNSVNPLLEDAEVLAVYSSDPNTDFEVEAVAGVADETPRMTKGWYGGASGVGMGGERGLGAGGNVAFLLDKGVSRPRRAYDLMICIGGCGVMELFGMLNGDRFGMALEIAMGLKGGSMGKKKAKSKSAIGKKRNFLKKKKNSTDDEEAKEGGGKSLGEEGSDDAESGFGLDDFKIKSIADDAFLGFNEDEDDETPPVTQTTLAQMDRDDGGVMKPTKGEDFVYRRPRGGEHVKGSGGVLGNGKDIDEWSLLVREADSSVWPPEEKDSLDGGEKGGIYSEEKDDEGYTEAQRLAERECLDMLKNAYRTFYTLPLHSNIVGNLGRICMFSPDDIHKGLEVALKMREQEEFVIGKTVIEGKDHPLVVERLRKFSVEVWKMYCGDLRMEPVRERELEEEDPGVEISMREAMKRKQQRAADKMRPPHQGRFLNVGNTSILMVDIKSRRCVTDDGLWGPTKERIATMELLSEEQWRFLRKSFNGEQLKRSTALVVVCETCLVTEDVFMGTGVDHSKRQSVSFEMVQKATEKEGKKLSKKKIEEERQRLLKEQRCAMGLSPWYCDQDVTLQWGYHIEEQNSMLKLLFDWLDGSGSVSSKTGTAGQRSVVVMCGGGRSGVETLITDRRTGNTVKQVCIGTVGDYCRPFDLERKGVVPGSNDMYAYEHFVVSDGVTDDGYGGKHSSVKDRRRLVRAWSYGELEILSEPYDASIKSKLLCRYGGRGDSARESVCGRELKRHVDNVDSKIEEGLKLRANGSSNYVARKLVGPVIGKVDVVGGGKRVINYKTGGEPGGVDGNTVTAKVLLELDSPALVTLQAVNVLTGERHVTVKRVAGRRPSIFTLVDLQQGRRYACEWFGFEKSDCEESKFCLHTPLDDCSDFVALLVSGDKSDEREGLGRDEEPIWGVIADRVEDPWHGTDVCIHLGGQSGSRKDEAFLECMEFVRSVEERKEKAALELLGRRMRKNGGRRRKALEDKNLEAATVAEEKAEVEQAMREAVPEEEDEAMDAEIRERFRVELRADWNAPSKARSLKCMSNVMNWGGSDVYSKFSRHVGGCMGTAVGRRVKKLAEEVNREYMRKLWDSSGDLFEESSHNGFFTTWRGGQIGALFIDARECLGEKAVVSMDGELDNVLKGIDHPLISDNQWKFIKAVLARPNLSCLMVICELPFVWEGKEAAKMLGRSGVIDGEGNYIQDHWSYRNRQLLHVLQTIFGWRAARKGRSVQLIGGSGSESSCGFTTRITQKIAKKQKKVEGEEEGEEGVGGKEEEDENDPPEKDFMQIAVPPVTGRATKFIPKWSGILGQFGYVHSPLPKGIRGYGIVECTVENGDTGDQTDVISTVEARLVGLSNANKHHRTEEEIQYDTRGPEDFDGTLKATGDVYKIEERVGHPKGMYSRIPVWWYTWSSGMPSTLFQDEVYLRARESLEHVEARAFVEKDGVLKATVEKSFVKFHLDDQARPSDLRTMNVGKMDVLLRQMYRAVAWVWESEFEETDYKFNVSYLKDEFVFHYLMRKCATEAGDDLKTLQGWVRFVRAMLNQAGVMRTAVLCQHHQEWLDRTRLEREGAARAAEIAKMKADREAWEKWLRAEEARLQRLKLDGKLDEYQLKTVEKKQKEHDWEKKEEEMAARMKELEEEDKGKVDEEQKRVAEELERKAEEEKMRAKEEQEEMNRLAEEDEEEYNRRLEAMTLKQAEEIEKSKEGENIKRRRLARERKQQRREGKLMIDLPTLRPTRKVVL</sequence>
<feature type="region of interest" description="Disordered" evidence="3">
    <location>
        <begin position="117"/>
        <end position="195"/>
    </location>
</feature>
<feature type="coiled-coil region" evidence="2">
    <location>
        <begin position="1644"/>
        <end position="1671"/>
    </location>
</feature>
<dbReference type="InterPro" id="IPR011990">
    <property type="entry name" value="TPR-like_helical_dom_sf"/>
</dbReference>
<feature type="compositionally biased region" description="Basic and acidic residues" evidence="3">
    <location>
        <begin position="117"/>
        <end position="138"/>
    </location>
</feature>
<feature type="compositionally biased region" description="Gly residues" evidence="3">
    <location>
        <begin position="1954"/>
        <end position="1968"/>
    </location>
</feature>
<feature type="region of interest" description="Disordered" evidence="3">
    <location>
        <begin position="4049"/>
        <end position="4081"/>
    </location>
</feature>
<feature type="region of interest" description="Disordered" evidence="3">
    <location>
        <begin position="2945"/>
        <end position="2975"/>
    </location>
</feature>
<feature type="region of interest" description="Disordered" evidence="3">
    <location>
        <begin position="1947"/>
        <end position="1969"/>
    </location>
</feature>
<feature type="region of interest" description="Disordered" evidence="3">
    <location>
        <begin position="3067"/>
        <end position="3096"/>
    </location>
</feature>
<feature type="compositionally biased region" description="Basic and acidic residues" evidence="3">
    <location>
        <begin position="1028"/>
        <end position="1058"/>
    </location>
</feature>
<dbReference type="OrthoDB" id="2419400at2759"/>
<evidence type="ECO:0000313" key="6">
    <source>
        <dbReference type="Proteomes" id="UP001165065"/>
    </source>
</evidence>
<dbReference type="InterPro" id="IPR018247">
    <property type="entry name" value="EF_Hand_1_Ca_BS"/>
</dbReference>
<feature type="compositionally biased region" description="Acidic residues" evidence="3">
    <location>
        <begin position="4057"/>
        <end position="4075"/>
    </location>
</feature>
<feature type="compositionally biased region" description="Basic and acidic residues" evidence="3">
    <location>
        <begin position="1"/>
        <end position="16"/>
    </location>
</feature>
<protein>
    <recommendedName>
        <fullName evidence="4">EF-hand domain-containing protein</fullName>
    </recommendedName>
</protein>
<keyword evidence="2" id="KW-0175">Coiled coil</keyword>
<feature type="compositionally biased region" description="Basic and acidic residues" evidence="3">
    <location>
        <begin position="3073"/>
        <end position="3083"/>
    </location>
</feature>
<feature type="compositionally biased region" description="Polar residues" evidence="3">
    <location>
        <begin position="934"/>
        <end position="945"/>
    </location>
</feature>
<feature type="compositionally biased region" description="Low complexity" evidence="3">
    <location>
        <begin position="151"/>
        <end position="164"/>
    </location>
</feature>
<feature type="compositionally biased region" description="Basic and acidic residues" evidence="3">
    <location>
        <begin position="2536"/>
        <end position="2545"/>
    </location>
</feature>
<proteinExistence type="predicted"/>
<dbReference type="Proteomes" id="UP001165065">
    <property type="component" value="Unassembled WGS sequence"/>
</dbReference>
<feature type="compositionally biased region" description="Basic residues" evidence="3">
    <location>
        <begin position="4508"/>
        <end position="4519"/>
    </location>
</feature>
<keyword evidence="1" id="KW-0802">TPR repeat</keyword>
<feature type="region of interest" description="Disordered" evidence="3">
    <location>
        <begin position="2496"/>
        <end position="2545"/>
    </location>
</feature>
<dbReference type="InterPro" id="IPR019734">
    <property type="entry name" value="TPR_rpt"/>
</dbReference>
<dbReference type="GO" id="GO:0005509">
    <property type="term" value="F:calcium ion binding"/>
    <property type="evidence" value="ECO:0007669"/>
    <property type="project" value="InterPro"/>
</dbReference>
<accession>A0A9W7L9P6</accession>
<evidence type="ECO:0000256" key="2">
    <source>
        <dbReference type="SAM" id="Coils"/>
    </source>
</evidence>
<feature type="repeat" description="TPR" evidence="1">
    <location>
        <begin position="1475"/>
        <end position="1508"/>
    </location>
</feature>
<keyword evidence="6" id="KW-1185">Reference proteome</keyword>
<dbReference type="SMART" id="SM00028">
    <property type="entry name" value="TPR"/>
    <property type="match status" value="2"/>
</dbReference>
<feature type="region of interest" description="Disordered" evidence="3">
    <location>
        <begin position="1002"/>
        <end position="1066"/>
    </location>
</feature>
<dbReference type="Gene3D" id="1.25.40.10">
    <property type="entry name" value="Tetratricopeptide repeat domain"/>
    <property type="match status" value="1"/>
</dbReference>
<feature type="region of interest" description="Disordered" evidence="3">
    <location>
        <begin position="4434"/>
        <end position="4483"/>
    </location>
</feature>
<feature type="compositionally biased region" description="Basic and acidic residues" evidence="3">
    <location>
        <begin position="4434"/>
        <end position="4476"/>
    </location>
</feature>
<feature type="region of interest" description="Disordered" evidence="3">
    <location>
        <begin position="2417"/>
        <end position="2472"/>
    </location>
</feature>
<dbReference type="PROSITE" id="PS00018">
    <property type="entry name" value="EF_HAND_1"/>
    <property type="match status" value="1"/>
</dbReference>
<comment type="caution">
    <text evidence="5">The sequence shown here is derived from an EMBL/GenBank/DDBJ whole genome shotgun (WGS) entry which is preliminary data.</text>
</comment>
<gene>
    <name evidence="5" type="ORF">TrCOL_g13004</name>
</gene>
<reference evidence="6" key="1">
    <citation type="journal article" date="2023" name="Commun. Biol.">
        <title>Genome analysis of Parmales, the sister group of diatoms, reveals the evolutionary specialization of diatoms from phago-mixotrophs to photoautotrophs.</title>
        <authorList>
            <person name="Ban H."/>
            <person name="Sato S."/>
            <person name="Yoshikawa S."/>
            <person name="Yamada K."/>
            <person name="Nakamura Y."/>
            <person name="Ichinomiya M."/>
            <person name="Sato N."/>
            <person name="Blanc-Mathieu R."/>
            <person name="Endo H."/>
            <person name="Kuwata A."/>
            <person name="Ogata H."/>
        </authorList>
    </citation>
    <scope>NUCLEOTIDE SEQUENCE [LARGE SCALE GENOMIC DNA]</scope>
</reference>
<feature type="region of interest" description="Disordered" evidence="3">
    <location>
        <begin position="4496"/>
        <end position="4540"/>
    </location>
</feature>